<proteinExistence type="predicted"/>
<name>A0A2P2JSB9_RHIMU</name>
<protein>
    <submittedName>
        <fullName evidence="1">Uncharacterized protein</fullName>
    </submittedName>
</protein>
<organism evidence="1">
    <name type="scientific">Rhizophora mucronata</name>
    <name type="common">Asiatic mangrove</name>
    <dbReference type="NCBI Taxonomy" id="61149"/>
    <lineage>
        <taxon>Eukaryota</taxon>
        <taxon>Viridiplantae</taxon>
        <taxon>Streptophyta</taxon>
        <taxon>Embryophyta</taxon>
        <taxon>Tracheophyta</taxon>
        <taxon>Spermatophyta</taxon>
        <taxon>Magnoliopsida</taxon>
        <taxon>eudicotyledons</taxon>
        <taxon>Gunneridae</taxon>
        <taxon>Pentapetalae</taxon>
        <taxon>rosids</taxon>
        <taxon>fabids</taxon>
        <taxon>Malpighiales</taxon>
        <taxon>Rhizophoraceae</taxon>
        <taxon>Rhizophora</taxon>
    </lineage>
</organism>
<accession>A0A2P2JSB9</accession>
<sequence length="56" mass="6397">MAETTDFENPATSSTPCFDLRSFELIQEKIKSKNITRKQLRIGVTYGANRFLFPGK</sequence>
<reference evidence="1" key="1">
    <citation type="submission" date="2018-02" db="EMBL/GenBank/DDBJ databases">
        <title>Rhizophora mucronata_Transcriptome.</title>
        <authorList>
            <person name="Meera S.P."/>
            <person name="Sreeshan A."/>
            <person name="Augustine A."/>
        </authorList>
    </citation>
    <scope>NUCLEOTIDE SEQUENCE</scope>
    <source>
        <tissue evidence="1">Leaf</tissue>
    </source>
</reference>
<dbReference type="AlphaFoldDB" id="A0A2P2JSB9"/>
<evidence type="ECO:0000313" key="1">
    <source>
        <dbReference type="EMBL" id="MBW96342.1"/>
    </source>
</evidence>
<dbReference type="EMBL" id="GGEC01015859">
    <property type="protein sequence ID" value="MBW96342.1"/>
    <property type="molecule type" value="Transcribed_RNA"/>
</dbReference>